<reference evidence="2 3" key="1">
    <citation type="submission" date="2019-01" db="EMBL/GenBank/DDBJ databases">
        <title>Draft genome sequences of the type strains of six Macrococcus species.</title>
        <authorList>
            <person name="Mazhar S."/>
            <person name="Altermann E."/>
            <person name="Hill C."/>
            <person name="Mcauliffe O."/>
        </authorList>
    </citation>
    <scope>NUCLEOTIDE SEQUENCE [LARGE SCALE GENOMIC DNA]</scope>
    <source>
        <strain evidence="2 3">CCM4809</strain>
    </source>
</reference>
<dbReference type="Proteomes" id="UP000295328">
    <property type="component" value="Unassembled WGS sequence"/>
</dbReference>
<dbReference type="InterPro" id="IPR011257">
    <property type="entry name" value="DNA_glycosylase"/>
</dbReference>
<proteinExistence type="predicted"/>
<dbReference type="InterPro" id="IPR052891">
    <property type="entry name" value="DNA-3mA_glycosylase"/>
</dbReference>
<keyword evidence="1" id="KW-0812">Transmembrane</keyword>
<keyword evidence="1" id="KW-0472">Membrane</keyword>
<gene>
    <name evidence="2" type="ORF">ERX37_05620</name>
</gene>
<name>A0A4R6BJ26_9STAP</name>
<dbReference type="InterPro" id="IPR005019">
    <property type="entry name" value="Adenine_glyco"/>
</dbReference>
<evidence type="ECO:0000313" key="2">
    <source>
        <dbReference type="EMBL" id="TDM01689.1"/>
    </source>
</evidence>
<feature type="transmembrane region" description="Helical" evidence="1">
    <location>
        <begin position="155"/>
        <end position="175"/>
    </location>
</feature>
<dbReference type="GO" id="GO:0008725">
    <property type="term" value="F:DNA-3-methyladenine glycosylase activity"/>
    <property type="evidence" value="ECO:0007669"/>
    <property type="project" value="InterPro"/>
</dbReference>
<dbReference type="SUPFAM" id="SSF48150">
    <property type="entry name" value="DNA-glycosylase"/>
    <property type="match status" value="1"/>
</dbReference>
<dbReference type="PANTHER" id="PTHR30037:SF4">
    <property type="entry name" value="DNA-3-METHYLADENINE GLYCOSYLASE I"/>
    <property type="match status" value="1"/>
</dbReference>
<dbReference type="GO" id="GO:0006284">
    <property type="term" value="P:base-excision repair"/>
    <property type="evidence" value="ECO:0007669"/>
    <property type="project" value="InterPro"/>
</dbReference>
<dbReference type="RefSeq" id="WP_133429705.1">
    <property type="nucleotide sequence ID" value="NZ_BMCC01000003.1"/>
</dbReference>
<accession>A0A4R6BJ26</accession>
<dbReference type="Gene3D" id="1.10.340.30">
    <property type="entry name" value="Hypothetical protein, domain 2"/>
    <property type="match status" value="1"/>
</dbReference>
<dbReference type="Pfam" id="PF03352">
    <property type="entry name" value="Adenine_glyco"/>
    <property type="match status" value="1"/>
</dbReference>
<keyword evidence="1" id="KW-1133">Transmembrane helix</keyword>
<keyword evidence="3" id="KW-1185">Reference proteome</keyword>
<evidence type="ECO:0000256" key="1">
    <source>
        <dbReference type="SAM" id="Phobius"/>
    </source>
</evidence>
<dbReference type="EMBL" id="SCWE01000002">
    <property type="protein sequence ID" value="TDM01689.1"/>
    <property type="molecule type" value="Genomic_DNA"/>
</dbReference>
<sequence length="188" mass="21558">MVRPKWADSHPLMADYYDNEWGRRGDDQYLFEMLILEGFQAGLSWLTILKKRSIITAALHDFDVGQLAMYKEEDIVRLMQAPGMIKHRLKISSITTNAQTFQKVQEECGSFEQYLLSFTAGELVIHTYACEEDVPISTELSQMISRDMKKRGFKFVGPVIIYTYLSAVGIIQDIIEEDDKDAVSTTTR</sequence>
<evidence type="ECO:0000313" key="3">
    <source>
        <dbReference type="Proteomes" id="UP000295328"/>
    </source>
</evidence>
<protein>
    <submittedName>
        <fullName evidence="2">DNA-3-methyladenine glycosylase I</fullName>
    </submittedName>
</protein>
<organism evidence="2 3">
    <name type="scientific">Macrococcus hajekii</name>
    <dbReference type="NCBI Taxonomy" id="198482"/>
    <lineage>
        <taxon>Bacteria</taxon>
        <taxon>Bacillati</taxon>
        <taxon>Bacillota</taxon>
        <taxon>Bacilli</taxon>
        <taxon>Bacillales</taxon>
        <taxon>Staphylococcaceae</taxon>
        <taxon>Macrococcus</taxon>
    </lineage>
</organism>
<dbReference type="PANTHER" id="PTHR30037">
    <property type="entry name" value="DNA-3-METHYLADENINE GLYCOSYLASE 1"/>
    <property type="match status" value="1"/>
</dbReference>
<dbReference type="OrthoDB" id="9807664at2"/>
<comment type="caution">
    <text evidence="2">The sequence shown here is derived from an EMBL/GenBank/DDBJ whole genome shotgun (WGS) entry which is preliminary data.</text>
</comment>
<dbReference type="AlphaFoldDB" id="A0A4R6BJ26"/>